<accession>A0AAE1AUR8</accession>
<gene>
    <name evidence="1" type="ORF">RRG08_009466</name>
</gene>
<evidence type="ECO:0000313" key="1">
    <source>
        <dbReference type="EMBL" id="KAK3793167.1"/>
    </source>
</evidence>
<dbReference type="Proteomes" id="UP001283361">
    <property type="component" value="Unassembled WGS sequence"/>
</dbReference>
<protein>
    <submittedName>
        <fullName evidence="1">Uncharacterized protein</fullName>
    </submittedName>
</protein>
<proteinExistence type="predicted"/>
<sequence length="99" mass="10948">MTAHHTCSSILRPHFSSRAVRCCTDQAGAIHRVRFRTRVSPLVVSLEGPKRAGWLQTSRLSYPLAVSTDAQCLCGFHLKKHLNLNTQHSTASHSAIKAE</sequence>
<reference evidence="1" key="1">
    <citation type="journal article" date="2023" name="G3 (Bethesda)">
        <title>A reference genome for the long-term kleptoplast-retaining sea slug Elysia crispata morphotype clarki.</title>
        <authorList>
            <person name="Eastman K.E."/>
            <person name="Pendleton A.L."/>
            <person name="Shaikh M.A."/>
            <person name="Suttiyut T."/>
            <person name="Ogas R."/>
            <person name="Tomko P."/>
            <person name="Gavelis G."/>
            <person name="Widhalm J.R."/>
            <person name="Wisecaver J.H."/>
        </authorList>
    </citation>
    <scope>NUCLEOTIDE SEQUENCE</scope>
    <source>
        <strain evidence="1">ECLA1</strain>
    </source>
</reference>
<comment type="caution">
    <text evidence="1">The sequence shown here is derived from an EMBL/GenBank/DDBJ whole genome shotgun (WGS) entry which is preliminary data.</text>
</comment>
<name>A0AAE1AUR8_9GAST</name>
<keyword evidence="2" id="KW-1185">Reference proteome</keyword>
<organism evidence="1 2">
    <name type="scientific">Elysia crispata</name>
    <name type="common">lettuce slug</name>
    <dbReference type="NCBI Taxonomy" id="231223"/>
    <lineage>
        <taxon>Eukaryota</taxon>
        <taxon>Metazoa</taxon>
        <taxon>Spiralia</taxon>
        <taxon>Lophotrochozoa</taxon>
        <taxon>Mollusca</taxon>
        <taxon>Gastropoda</taxon>
        <taxon>Heterobranchia</taxon>
        <taxon>Euthyneura</taxon>
        <taxon>Panpulmonata</taxon>
        <taxon>Sacoglossa</taxon>
        <taxon>Placobranchoidea</taxon>
        <taxon>Plakobranchidae</taxon>
        <taxon>Elysia</taxon>
    </lineage>
</organism>
<evidence type="ECO:0000313" key="2">
    <source>
        <dbReference type="Proteomes" id="UP001283361"/>
    </source>
</evidence>
<dbReference type="AlphaFoldDB" id="A0AAE1AUR8"/>
<dbReference type="EMBL" id="JAWDGP010001275">
    <property type="protein sequence ID" value="KAK3793167.1"/>
    <property type="molecule type" value="Genomic_DNA"/>
</dbReference>